<dbReference type="Gene3D" id="2.60.120.20">
    <property type="match status" value="3"/>
</dbReference>
<dbReference type="RefSeq" id="YP_009361319.1">
    <property type="nucleotide sequence ID" value="NC_034381.1"/>
</dbReference>
<keyword evidence="7" id="KW-0696">RNA-directed RNA polymerase</keyword>
<keyword evidence="16" id="KW-0548">Nucleotidyltransferase</keyword>
<evidence type="ECO:0000313" key="42">
    <source>
        <dbReference type="EMBL" id="AFK85007.1"/>
    </source>
</evidence>
<comment type="function">
    <text evidence="35">Lies on the inner surface of the capsid shell. After binding to the host receptor, the capsid undergoes conformational changes. Capsid protein VP4 is released, capsid protein VP1 N-terminus is externalized, and together, they shape a pore in the host membrane through which the viral genome is translocated into the host cell cytoplasm. After genome has been released, the channel shrinks.</text>
</comment>
<evidence type="ECO:0000256" key="7">
    <source>
        <dbReference type="ARBA" id="ARBA00022484"/>
    </source>
</evidence>
<dbReference type="InterPro" id="IPR027417">
    <property type="entry name" value="P-loop_NTPase"/>
</dbReference>
<dbReference type="Pfam" id="PF22663">
    <property type="entry name" value="Rhv_5"/>
    <property type="match status" value="1"/>
</dbReference>
<dbReference type="InterPro" id="IPR001676">
    <property type="entry name" value="Picornavirus_capsid"/>
</dbReference>
<dbReference type="PROSITE" id="PS51218">
    <property type="entry name" value="SF3_HELICASE_2"/>
    <property type="match status" value="1"/>
</dbReference>
<evidence type="ECO:0000256" key="25">
    <source>
        <dbReference type="ARBA" id="ARBA00022844"/>
    </source>
</evidence>
<dbReference type="GO" id="GO:0006508">
    <property type="term" value="P:proteolysis"/>
    <property type="evidence" value="ECO:0007669"/>
    <property type="project" value="UniProtKB-KW"/>
</dbReference>
<dbReference type="SMR" id="I3VR62"/>
<dbReference type="Gene3D" id="3.30.70.270">
    <property type="match status" value="2"/>
</dbReference>
<dbReference type="InterPro" id="IPR007094">
    <property type="entry name" value="RNA-dir_pol_PSvirus"/>
</dbReference>
<dbReference type="GO" id="GO:0039694">
    <property type="term" value="P:viral RNA genome replication"/>
    <property type="evidence" value="ECO:0007669"/>
    <property type="project" value="InterPro"/>
</dbReference>
<evidence type="ECO:0000259" key="40">
    <source>
        <dbReference type="PROSITE" id="PS51218"/>
    </source>
</evidence>
<evidence type="ECO:0000256" key="21">
    <source>
        <dbReference type="ARBA" id="ARBA00022804"/>
    </source>
</evidence>
<evidence type="ECO:0000256" key="24">
    <source>
        <dbReference type="ARBA" id="ARBA00022840"/>
    </source>
</evidence>
<dbReference type="GO" id="GO:0004197">
    <property type="term" value="F:cysteine-type endopeptidase activity"/>
    <property type="evidence" value="ECO:0007669"/>
    <property type="project" value="InterPro"/>
</dbReference>
<keyword evidence="30" id="KW-0472">Membrane</keyword>
<dbReference type="Pfam" id="PF00548">
    <property type="entry name" value="Peptidase_C3"/>
    <property type="match status" value="1"/>
</dbReference>
<evidence type="ECO:0000256" key="37">
    <source>
        <dbReference type="ARBA" id="ARBA00047984"/>
    </source>
</evidence>
<dbReference type="InterPro" id="IPR037080">
    <property type="entry name" value="Capsid_VP4_sf_Picornavirus"/>
</dbReference>
<comment type="subcellular location">
    <subcellularLocation>
        <location evidence="2">Host cytoplasmic vesicle membrane</location>
        <topology evidence="2">Peripheral membrane protein</topology>
        <orientation evidence="2">Cytoplasmic side</orientation>
    </subcellularLocation>
    <subcellularLocation>
        <location evidence="3">Host nucleus</location>
        <location evidence="3">Host nucleolus</location>
    </subcellularLocation>
    <subcellularLocation>
        <location evidence="4">Virion</location>
    </subcellularLocation>
</comment>
<feature type="compositionally biased region" description="Basic and acidic residues" evidence="38">
    <location>
        <begin position="907"/>
        <end position="918"/>
    </location>
</feature>
<dbReference type="InterPro" id="IPR000605">
    <property type="entry name" value="Helicase_SF3_ssDNA/RNA_vir"/>
</dbReference>
<keyword evidence="24" id="KW-0067">ATP-binding</keyword>
<dbReference type="GO" id="GO:0005524">
    <property type="term" value="F:ATP binding"/>
    <property type="evidence" value="ECO:0007669"/>
    <property type="project" value="UniProtKB-KW"/>
</dbReference>
<keyword evidence="8" id="KW-1036">Host cytoplasmic vesicle</keyword>
<keyword evidence="22" id="KW-0347">Helicase</keyword>
<dbReference type="InterPro" id="IPR014759">
    <property type="entry name" value="Helicase_SF3_ssRNA_vir"/>
</dbReference>
<evidence type="ECO:0000256" key="34">
    <source>
        <dbReference type="ARBA" id="ARBA00023303"/>
    </source>
</evidence>
<dbReference type="GO" id="GO:0034220">
    <property type="term" value="P:monoatomic ion transmembrane transport"/>
    <property type="evidence" value="ECO:0007669"/>
    <property type="project" value="UniProtKB-KW"/>
</dbReference>
<dbReference type="GO" id="GO:0046718">
    <property type="term" value="P:symbiont entry into host cell"/>
    <property type="evidence" value="ECO:0007669"/>
    <property type="project" value="UniProtKB-KW"/>
</dbReference>
<feature type="region of interest" description="Disordered" evidence="38">
    <location>
        <begin position="896"/>
        <end position="918"/>
    </location>
</feature>
<evidence type="ECO:0000256" key="31">
    <source>
        <dbReference type="ARBA" id="ARBA00023200"/>
    </source>
</evidence>
<evidence type="ECO:0000256" key="20">
    <source>
        <dbReference type="ARBA" id="ARBA00022801"/>
    </source>
</evidence>
<dbReference type="InterPro" id="IPR004004">
    <property type="entry name" value="Helic/Pol/Pept_Calicivir-typ"/>
</dbReference>
<keyword evidence="21" id="KW-1161">Viral attachment to host cell</keyword>
<comment type="function">
    <text evidence="36">Replicates the genomic and antigenomic RNAs by recognizing replications specific signals. Performs VPg uridylylation.</text>
</comment>
<keyword evidence="34" id="KW-0407">Ion channel</keyword>
<keyword evidence="43" id="KW-1185">Reference proteome</keyword>
<organism evidence="42 43">
    <name type="scientific">Mischivirus A (isolate Miniopterus schreibersii/China/MsPV-1/2010)</name>
    <name type="common">MscPV1</name>
    <dbReference type="NCBI Taxonomy" id="2870378"/>
    <lineage>
        <taxon>Viruses</taxon>
        <taxon>Riboviria</taxon>
        <taxon>Orthornavirae</taxon>
        <taxon>Pisuviricota</taxon>
        <taxon>Pisoniviricetes</taxon>
        <taxon>Picornavirales</taxon>
        <taxon>Picornaviridae</taxon>
        <taxon>Caphthovirinae</taxon>
        <taxon>Mischivirus</taxon>
        <taxon>Mischivirus acombewi</taxon>
        <taxon>Mischivirus A</taxon>
    </lineage>
</organism>
<dbReference type="CDD" id="cd00205">
    <property type="entry name" value="rhv_like"/>
    <property type="match status" value="3"/>
</dbReference>
<dbReference type="SUPFAM" id="SSF50494">
    <property type="entry name" value="Trypsin-like serine proteases"/>
    <property type="match status" value="1"/>
</dbReference>
<keyword evidence="28" id="KW-1182">Viral ion channel</keyword>
<comment type="catalytic activity">
    <reaction evidence="37">
        <text>ATP + H2O = ADP + phosphate + H(+)</text>
        <dbReference type="Rhea" id="RHEA:13065"/>
        <dbReference type="ChEBI" id="CHEBI:15377"/>
        <dbReference type="ChEBI" id="CHEBI:15378"/>
        <dbReference type="ChEBI" id="CHEBI:30616"/>
        <dbReference type="ChEBI" id="CHEBI:43474"/>
        <dbReference type="ChEBI" id="CHEBI:456216"/>
        <dbReference type="EC" id="3.6.4.13"/>
    </reaction>
</comment>
<evidence type="ECO:0000256" key="33">
    <source>
        <dbReference type="ARBA" id="ARBA00023296"/>
    </source>
</evidence>
<keyword evidence="32" id="KW-0449">Lipoprotein</keyword>
<evidence type="ECO:0000256" key="35">
    <source>
        <dbReference type="ARBA" id="ARBA00033716"/>
    </source>
</evidence>
<keyword evidence="31" id="KW-1035">Host cytoplasm</keyword>
<dbReference type="Gene3D" id="1.20.960.20">
    <property type="match status" value="1"/>
</dbReference>
<dbReference type="InterPro" id="IPR043502">
    <property type="entry name" value="DNA/RNA_pol_sf"/>
</dbReference>
<dbReference type="GO" id="GO:0003968">
    <property type="term" value="F:RNA-directed RNA polymerase activity"/>
    <property type="evidence" value="ECO:0007669"/>
    <property type="project" value="UniProtKB-KW"/>
</dbReference>
<dbReference type="EMBL" id="JQ814851">
    <property type="protein sequence ID" value="AFK85007.1"/>
    <property type="molecule type" value="Genomic_RNA"/>
</dbReference>
<keyword evidence="9" id="KW-0191">Covalent protein-RNA linkage</keyword>
<dbReference type="InterPro" id="IPR000199">
    <property type="entry name" value="Peptidase_C3A/C3B_picornavir"/>
</dbReference>
<evidence type="ECO:0000256" key="1">
    <source>
        <dbReference type="ARBA" id="ARBA00002982"/>
    </source>
</evidence>
<evidence type="ECO:0000256" key="6">
    <source>
        <dbReference type="ARBA" id="ARBA00022448"/>
    </source>
</evidence>
<dbReference type="InterPro" id="IPR044067">
    <property type="entry name" value="PCV_3C_PRO"/>
</dbReference>
<dbReference type="GO" id="GO:0019062">
    <property type="term" value="P:virion attachment to host cell"/>
    <property type="evidence" value="ECO:0007669"/>
    <property type="project" value="UniProtKB-KW"/>
</dbReference>
<evidence type="ECO:0000313" key="43">
    <source>
        <dbReference type="Proteomes" id="UP000029748"/>
    </source>
</evidence>
<feature type="region of interest" description="Disordered" evidence="38">
    <location>
        <begin position="21"/>
        <end position="45"/>
    </location>
</feature>
<evidence type="ECO:0000256" key="14">
    <source>
        <dbReference type="ARBA" id="ARBA00022670"/>
    </source>
</evidence>
<keyword evidence="15" id="KW-0808">Transferase</keyword>
<feature type="domain" description="SF3 helicase" evidence="40">
    <location>
        <begin position="1249"/>
        <end position="1410"/>
    </location>
</feature>
<evidence type="ECO:0000256" key="4">
    <source>
        <dbReference type="ARBA" id="ARBA00004328"/>
    </source>
</evidence>
<keyword evidence="23" id="KW-0788">Thiol protease</keyword>
<keyword evidence="17" id="KW-1143">T=pseudo3 icosahedral capsid protein</keyword>
<evidence type="ECO:0000256" key="27">
    <source>
        <dbReference type="ARBA" id="ARBA00022953"/>
    </source>
</evidence>
<keyword evidence="33" id="KW-1160">Virus entry into host cell</keyword>
<keyword evidence="10" id="KW-0597">Phosphoprotein</keyword>
<proteinExistence type="predicted"/>
<keyword evidence="12" id="KW-1048">Host nucleus</keyword>
<dbReference type="Proteomes" id="UP000029748">
    <property type="component" value="Segment"/>
</dbReference>
<dbReference type="Gene3D" id="4.10.90.10">
    <property type="entry name" value="Capsid protein VP4 superfamily, Picornavirus"/>
    <property type="match status" value="1"/>
</dbReference>
<dbReference type="InterPro" id="IPR059138">
    <property type="entry name" value="Pico_VP1"/>
</dbReference>
<evidence type="ECO:0000256" key="26">
    <source>
        <dbReference type="ARBA" id="ARBA00022870"/>
    </source>
</evidence>
<reference evidence="42 43" key="1">
    <citation type="journal article" date="2012" name="J. Virol.">
        <title>Virome analysis for identification of novel Mammalian viruses in bat species from chinese provinces.</title>
        <authorList>
            <person name="Wu Z."/>
            <person name="Ren X."/>
            <person name="Yang L."/>
            <person name="Hu Y."/>
            <person name="Yang J."/>
            <person name="He G."/>
            <person name="Zhang J."/>
            <person name="Dong J."/>
            <person name="Sun L."/>
            <person name="Du J."/>
            <person name="Liu L."/>
            <person name="Xue Y."/>
            <person name="Wang J."/>
            <person name="Yang F."/>
            <person name="Zhang S."/>
            <person name="Jin Q."/>
        </authorList>
    </citation>
    <scope>NUCLEOTIDE SEQUENCE [LARGE SCALE GENOMIC DNA]</scope>
    <source>
        <strain evidence="43">Isolate Miniopterus schreibersii/China/MsPV-1/2010</strain>
    </source>
</reference>
<dbReference type="Pfam" id="PF00680">
    <property type="entry name" value="RdRP_1"/>
    <property type="match status" value="1"/>
</dbReference>
<keyword evidence="29" id="KW-0406">Ion transport</keyword>
<evidence type="ECO:0000256" key="19">
    <source>
        <dbReference type="ARBA" id="ARBA00022741"/>
    </source>
</evidence>
<keyword evidence="19" id="KW-0547">Nucleotide-binding</keyword>
<dbReference type="GO" id="GO:0044162">
    <property type="term" value="C:host cell cytoplasmic vesicle membrane"/>
    <property type="evidence" value="ECO:0007669"/>
    <property type="project" value="UniProtKB-SubCell"/>
</dbReference>
<feature type="domain" description="RdRp catalytic" evidence="39">
    <location>
        <begin position="2046"/>
        <end position="2164"/>
    </location>
</feature>
<keyword evidence="20" id="KW-0378">Hydrolase</keyword>
<evidence type="ECO:0000256" key="22">
    <source>
        <dbReference type="ARBA" id="ARBA00022806"/>
    </source>
</evidence>
<evidence type="ECO:0000256" key="16">
    <source>
        <dbReference type="ARBA" id="ARBA00022695"/>
    </source>
</evidence>
<evidence type="ECO:0000259" key="39">
    <source>
        <dbReference type="PROSITE" id="PS50507"/>
    </source>
</evidence>
<dbReference type="InterPro" id="IPR001205">
    <property type="entry name" value="RNA-dir_pol_C"/>
</dbReference>
<evidence type="ECO:0000256" key="23">
    <source>
        <dbReference type="ARBA" id="ARBA00022807"/>
    </source>
</evidence>
<dbReference type="GO" id="GO:0003723">
    <property type="term" value="F:RNA binding"/>
    <property type="evidence" value="ECO:0007669"/>
    <property type="project" value="InterPro"/>
</dbReference>
<evidence type="ECO:0000256" key="8">
    <source>
        <dbReference type="ARBA" id="ARBA00022488"/>
    </source>
</evidence>
<dbReference type="Pfam" id="PF00910">
    <property type="entry name" value="RNA_helicase"/>
    <property type="match status" value="1"/>
</dbReference>
<protein>
    <recommendedName>
        <fullName evidence="5">Genome polyprotein</fullName>
    </recommendedName>
</protein>
<keyword evidence="13" id="KW-0945">Host-virus interaction</keyword>
<evidence type="ECO:0000256" key="17">
    <source>
        <dbReference type="ARBA" id="ARBA00022706"/>
    </source>
</evidence>
<dbReference type="GO" id="GO:0006351">
    <property type="term" value="P:DNA-templated transcription"/>
    <property type="evidence" value="ECO:0007669"/>
    <property type="project" value="InterPro"/>
</dbReference>
<evidence type="ECO:0000256" key="29">
    <source>
        <dbReference type="ARBA" id="ARBA00023065"/>
    </source>
</evidence>
<dbReference type="GO" id="GO:0039618">
    <property type="term" value="C:T=pseudo3 icosahedral viral capsid"/>
    <property type="evidence" value="ECO:0007669"/>
    <property type="project" value="UniProtKB-KW"/>
</dbReference>
<dbReference type="InterPro" id="IPR029053">
    <property type="entry name" value="Viral_coat"/>
</dbReference>
<dbReference type="InterPro" id="IPR043128">
    <property type="entry name" value="Rev_trsase/Diguanyl_cyclase"/>
</dbReference>
<dbReference type="GO" id="GO:0042025">
    <property type="term" value="C:host cell nucleus"/>
    <property type="evidence" value="ECO:0007669"/>
    <property type="project" value="UniProtKB-SubCell"/>
</dbReference>
<dbReference type="CDD" id="cd23227">
    <property type="entry name" value="Mischivirus_RdRp"/>
    <property type="match status" value="1"/>
</dbReference>
<feature type="domain" description="Peptidase C3" evidence="41">
    <location>
        <begin position="1599"/>
        <end position="1792"/>
    </location>
</feature>
<dbReference type="SUPFAM" id="SSF88633">
    <property type="entry name" value="Positive stranded ssRNA viruses"/>
    <property type="match status" value="2"/>
</dbReference>
<dbReference type="InterPro" id="IPR043504">
    <property type="entry name" value="Peptidase_S1_PA_chymotrypsin"/>
</dbReference>
<dbReference type="Pfam" id="PF00073">
    <property type="entry name" value="Rhv"/>
    <property type="match status" value="2"/>
</dbReference>
<evidence type="ECO:0000256" key="9">
    <source>
        <dbReference type="ARBA" id="ARBA00022520"/>
    </source>
</evidence>
<dbReference type="GO" id="GO:0015267">
    <property type="term" value="F:channel activity"/>
    <property type="evidence" value="ECO:0007669"/>
    <property type="project" value="UniProtKB-KW"/>
</dbReference>
<evidence type="ECO:0000256" key="2">
    <source>
        <dbReference type="ARBA" id="ARBA00004295"/>
    </source>
</evidence>
<evidence type="ECO:0000256" key="36">
    <source>
        <dbReference type="ARBA" id="ARBA00045446"/>
    </source>
</evidence>
<dbReference type="PRINTS" id="PR00918">
    <property type="entry name" value="CALICVIRUSNS"/>
</dbReference>
<sequence length="2281" mass="253081">MATNKGNTTCSCCLSCVFSAKSGSYSPKSSEDVSPPPVPPKTGKRLHLSSFGCGTTYELDKEFEERLTRPSRTGKVVSLVSFDIPKYNLKDEGGNSSKPSASGNNNEGTIVNNFYANNYYGSIDATGTAVGTGGGPESTLGSLISSAGSLAGTLLMDQETEETTNLSDRILTEKVSNSAINTQSAVGRLLAYSHHDSGNEPVSCSDASTKAQPGNERFYTLDLATWTTTQKSYDFITFTPAVRLAAMNNLYSSTQNVHFLEKCGWRVQVQCNTSQFHSGSLLVFMAPEFAKFHSDQAKYGKDFINWHTAGDEDWFATNTSETGVNSWYAHTKEQWTLYPHQILNCRTGTSVSIEVPYVGVCPTSHRPQHNGWTLVVAVLTPLQYTTGSATQIQITGSFCPINPVWNGLRHGAFTQQGPVPTSIRENQSMFLTTIPDRTTPSYGLCKGPSDYMPGEITDLVQIGQIPTFISNYSVTNDPPKPYFEILSTNISGDQVFKANVILTDRALLRTAAAATALCFTQYSGSTIYRFMFAGSAMHKLKLLISYTPPGAGEPTQLDDAANGTYAVWDVGLNSTFEFTIPFISPSERRFTYNGNSTELDVDGWLTVYQLTPLTYPVGAPTSAKIVVSFAFGPDFSLHNPVVPMLNQGTTNAEAGEPDVQSPAADFTATDIPTPKLSQSNVTFFYDRSFYVGPIIPAPMSSRPNDGIIPENFVLLTPHFAKGLKQVLHRFTEGWRNFSRQAYGFLAACPFTYYKADLEVTIVPKQGMNNQVYNVHWFPSGAHFPTTYIPETNASLAYKGLLSTQPTASNHGFNPVSFTIPMTTPLSYMAIDYDGWNAFSDGTYGICPANNFGAIVVTAGPDSATNMRMSVFIRFKNLRAFVPRPYRMTLRTVNSKFRPCTTEGPPPENKRESVDQDPHILELDSYPASGEEEEDDFHDMEDHSDILLGGDVEENPGPGSLVEAALKDISEEITKLPEEESKGLKKTFKEIRDSASKLTKRLKPKKDREPKIEPEVECAFLAFLEAEDPIETMAKGWNAISEIQRLWASVKRVLSDSSFWYDLLVMIIKYIISTMIWILNPTTSVTLGLAAMAALDFLSMKGLKTKILDYLTPKLGPPPPIPDGLFSEPPSAFTKAKAFFGMKDETPLEDQAGDGFVKRAQDANHTFNFLKNLEWLTNLITKLFNWISSWFAKPEATKHEILDNKMKLFAAAVDEIQSYRSGESNTFPETSVALVKEVFTLASETGKTGLANLASKYMITRTNNTPRMEPVVVVLRGKPGTGKSVASHILAQAVSKQMTGQQSVYSFPPDCDHLDGYTGQYAVVMDDLGQNPDGEDFSTFCQMVSTTNYIPPMAHLEDKGRPFCSNVIIATTNLAAFAPVTVADPMAVERRIFLDLEVTPGVTCQINGKLDLEAALEPIGPAVGPFRQDCELLHTAGLCFTDRRTRQQYSLYEVFQMVEERIKVKASVKKNLMALVFEAPDDPPSFEDFLLQMNLATRERDIIIQEMRELKQGIQETKQLQLEFYSLVLVVGGIAGLCYGAYKTTSAICEYLMPDTPPKEDEETQIERAPFLEPAQAQGAYDGKANKKPVVTKKLQLQGPGNPDFERHLACHAVVAIHFFPPNTQQPVSQSAILLFGRCFMVNSHTWNKDWTKFEIRGVEYTREECDWLDLYKEGISTDATVVQLPKGQMFKDNLSKFMTKDLPFPQKNTPVTCVNCSNGTLFYSGHIIRAPQTCEIIRGLSSSMFIYQAQTYPGYCGSAVVATVKGRKLILGMHSAGNSGTAGAIFVTQEDLRQVRDYFAKNSAPPPPEPLSDEGLLTELPDGPLIHVPRKTKLRKSPAFPIFQPSAGPAVLSKNDVRLNPEVDFDKQVFSKHSANQKVYPEAFRRMARWYANEVFTHIGKDNGPLSLKDAIKGIDFLDAMDPTTSPGLPYSAAGIQRTDLVDFDTGEIISAALAVEYNNYVEGNYEEHTFQTFLKDEIRSEEKIKAGKTRIVDVPSLAHVIMGRVLLGRFCSKFQASPGTTLGSAIGCNPDTDWTKFAHELMERHWCYDIDYSNFDSTHGTGMFELLIECFFTKENGFSPAVAPYLRSLATSKHAWMDKRYLIEGGLPSGCSATSVLNTVMNNIIIRALLSLTYSNFHPEDVAVLAYGDDLLVASDFVLDFNRVRATANEHTLYKLTTANKAPDFPETSTLLECQFLKRKFVLHSVRNFIWRPVMDTTNLQTMLSFYKPNTLSEKLLSVAQLAFHSGYHTYEQLFEPFRELQMKVPSWFVLEHEWEHNFD</sequence>
<dbReference type="InterPro" id="IPR033703">
    <property type="entry name" value="Rhv-like"/>
</dbReference>
<evidence type="ECO:0000256" key="32">
    <source>
        <dbReference type="ARBA" id="ARBA00023288"/>
    </source>
</evidence>
<evidence type="ECO:0000256" key="38">
    <source>
        <dbReference type="SAM" id="MobiDB-lite"/>
    </source>
</evidence>
<comment type="function">
    <text evidence="1">VP0 precursor is a component of immature procapsids.</text>
</comment>
<name>I3VR62_MISV1</name>
<keyword evidence="18" id="KW-0519">Myristate</keyword>
<dbReference type="PROSITE" id="PS51874">
    <property type="entry name" value="PCV_3C_PRO"/>
    <property type="match status" value="1"/>
</dbReference>
<evidence type="ECO:0000259" key="41">
    <source>
        <dbReference type="PROSITE" id="PS51874"/>
    </source>
</evidence>
<keyword evidence="6" id="KW-0813">Transport</keyword>
<dbReference type="GeneID" id="33409246"/>
<dbReference type="PROSITE" id="PS50507">
    <property type="entry name" value="RDRP_SSRNA_POS"/>
    <property type="match status" value="1"/>
</dbReference>
<dbReference type="GO" id="GO:0005198">
    <property type="term" value="F:structural molecule activity"/>
    <property type="evidence" value="ECO:0007669"/>
    <property type="project" value="InterPro"/>
</dbReference>
<evidence type="ECO:0000256" key="15">
    <source>
        <dbReference type="ARBA" id="ARBA00022679"/>
    </source>
</evidence>
<evidence type="ECO:0000256" key="28">
    <source>
        <dbReference type="ARBA" id="ARBA00023039"/>
    </source>
</evidence>
<dbReference type="KEGG" id="vg:33409246"/>
<evidence type="ECO:0000256" key="13">
    <source>
        <dbReference type="ARBA" id="ARBA00022581"/>
    </source>
</evidence>
<evidence type="ECO:0000256" key="18">
    <source>
        <dbReference type="ARBA" id="ARBA00022707"/>
    </source>
</evidence>
<evidence type="ECO:0000256" key="3">
    <source>
        <dbReference type="ARBA" id="ARBA00004307"/>
    </source>
</evidence>
<evidence type="ECO:0000256" key="10">
    <source>
        <dbReference type="ARBA" id="ARBA00022553"/>
    </source>
</evidence>
<dbReference type="InterPro" id="IPR009003">
    <property type="entry name" value="Peptidase_S1_PA"/>
</dbReference>
<keyword evidence="11" id="KW-0167">Capsid protein</keyword>
<evidence type="ECO:0000256" key="5">
    <source>
        <dbReference type="ARBA" id="ARBA00020107"/>
    </source>
</evidence>
<dbReference type="GO" id="GO:0003724">
    <property type="term" value="F:RNA helicase activity"/>
    <property type="evidence" value="ECO:0007669"/>
    <property type="project" value="InterPro"/>
</dbReference>
<dbReference type="SUPFAM" id="SSF52540">
    <property type="entry name" value="P-loop containing nucleoside triphosphate hydrolases"/>
    <property type="match status" value="1"/>
</dbReference>
<dbReference type="SUPFAM" id="SSF56672">
    <property type="entry name" value="DNA/RNA polymerases"/>
    <property type="match status" value="1"/>
</dbReference>
<evidence type="ECO:0000256" key="30">
    <source>
        <dbReference type="ARBA" id="ARBA00023136"/>
    </source>
</evidence>
<evidence type="ECO:0000256" key="11">
    <source>
        <dbReference type="ARBA" id="ARBA00022561"/>
    </source>
</evidence>
<keyword evidence="26" id="KW-1043">Host membrane</keyword>
<organismHost>
    <name type="scientific">Miniopterus schreibersii</name>
    <name type="common">Schreibers's long-fingered bat</name>
    <name type="synonym">Vespertilio schreibersii</name>
    <dbReference type="NCBI Taxonomy" id="9433"/>
</organismHost>
<keyword evidence="27" id="KW-0693">Viral RNA replication</keyword>
<dbReference type="Gene3D" id="2.40.10.10">
    <property type="entry name" value="Trypsin-like serine proteases"/>
    <property type="match status" value="1"/>
</dbReference>
<keyword evidence="25" id="KW-0946">Virion</keyword>
<accession>I3VR62</accession>
<keyword evidence="14" id="KW-0645">Protease</keyword>
<evidence type="ECO:0000256" key="12">
    <source>
        <dbReference type="ARBA" id="ARBA00022562"/>
    </source>
</evidence>